<dbReference type="EMBL" id="SRYB01000024">
    <property type="protein sequence ID" value="TGY77495.1"/>
    <property type="molecule type" value="Genomic_DNA"/>
</dbReference>
<protein>
    <submittedName>
        <fullName evidence="1">Uncharacterized protein</fullName>
    </submittedName>
</protein>
<organism evidence="1 2">
    <name type="scientific">Lepagella muris</name>
    <dbReference type="NCBI Taxonomy" id="3032870"/>
    <lineage>
        <taxon>Bacteria</taxon>
        <taxon>Pseudomonadati</taxon>
        <taxon>Bacteroidota</taxon>
        <taxon>Bacteroidia</taxon>
        <taxon>Bacteroidales</taxon>
        <taxon>Muribaculaceae</taxon>
        <taxon>Lepagella</taxon>
    </lineage>
</organism>
<keyword evidence="2" id="KW-1185">Reference proteome</keyword>
<dbReference type="Proteomes" id="UP000306319">
    <property type="component" value="Unassembled WGS sequence"/>
</dbReference>
<accession>A0AC61RFJ0</accession>
<reference evidence="1" key="1">
    <citation type="submission" date="2019-04" db="EMBL/GenBank/DDBJ databases">
        <title>Microbes associate with the intestines of laboratory mice.</title>
        <authorList>
            <person name="Navarre W."/>
            <person name="Wong E."/>
            <person name="Huang K."/>
            <person name="Tropini C."/>
            <person name="Ng K."/>
            <person name="Yu B."/>
        </authorList>
    </citation>
    <scope>NUCLEOTIDE SEQUENCE</scope>
    <source>
        <strain evidence="1">NM04_E33</strain>
    </source>
</reference>
<evidence type="ECO:0000313" key="2">
    <source>
        <dbReference type="Proteomes" id="UP000306319"/>
    </source>
</evidence>
<proteinExistence type="predicted"/>
<comment type="caution">
    <text evidence="1">The sequence shown here is derived from an EMBL/GenBank/DDBJ whole genome shotgun (WGS) entry which is preliminary data.</text>
</comment>
<gene>
    <name evidence="1" type="ORF">E5331_14410</name>
</gene>
<name>A0AC61RFJ0_9BACT</name>
<sequence length="464" mass="52185">MSKLFIFGIGGTGSRVLRSLTMMLASGVKVGFDEVVPIIIDPDTSNADLTRTVSLLNKYSAIRSKLQFSSDENESRFFRTKIKQILPNYTLQINDTDDKTFQQFIDYASMTKANQALTKMLFSDKNLQSSMEVGFKGNPNIGSVVLNQIAHSVDFGTFASEFIDGDRIFIISSIFGGTGASGFPLLLKTLRTGNNFPNYNIINHATIGAITMLPYFKLKPDDNSEIDSSTFISKTKSALAYYESNISKNGSIDALYYLADDVAKSYENHEGGSAQQNDAHLIEFLGATAIVDFSNSTYMGTSNMELGIKDIVSAVSFNSFYQKMRSMLYNPMVQFTMMSNALTYKVDYYKSSTFAANGNFKDLYSSLFFNDLTDFFHKYHEWLKEMQENTRSLHLFNLSCGNKPFELVEGVKPKRILNRLSDYNLVTDRLNSAVRKCKSNGKENKFLEMFYLGTQRLVTDKLSN</sequence>
<evidence type="ECO:0000313" key="1">
    <source>
        <dbReference type="EMBL" id="TGY77495.1"/>
    </source>
</evidence>